<dbReference type="PRINTS" id="PR00133">
    <property type="entry name" value="GLHYDRLASE3"/>
</dbReference>
<dbReference type="Gene3D" id="3.40.50.1700">
    <property type="entry name" value="Glycoside hydrolase family 3 C-terminal domain"/>
    <property type="match status" value="1"/>
</dbReference>
<dbReference type="GO" id="GO:0031222">
    <property type="term" value="P:arabinan catabolic process"/>
    <property type="evidence" value="ECO:0007669"/>
    <property type="project" value="TreeGrafter"/>
</dbReference>
<dbReference type="InterPro" id="IPR002772">
    <property type="entry name" value="Glyco_hydro_3_C"/>
</dbReference>
<name>A0A5K3F3T3_MESCO</name>
<keyword evidence="1 4" id="KW-0732">Signal</keyword>
<dbReference type="SUPFAM" id="SSF51445">
    <property type="entry name" value="(Trans)glycosidases"/>
    <property type="match status" value="1"/>
</dbReference>
<dbReference type="InterPro" id="IPR036881">
    <property type="entry name" value="Glyco_hydro_3_C_sf"/>
</dbReference>
<dbReference type="Gene3D" id="3.20.20.300">
    <property type="entry name" value="Glycoside hydrolase, family 3, N-terminal domain"/>
    <property type="match status" value="1"/>
</dbReference>
<keyword evidence="2" id="KW-0378">Hydrolase</keyword>
<organism evidence="6">
    <name type="scientific">Mesocestoides corti</name>
    <name type="common">Flatworm</name>
    <dbReference type="NCBI Taxonomy" id="53468"/>
    <lineage>
        <taxon>Eukaryota</taxon>
        <taxon>Metazoa</taxon>
        <taxon>Spiralia</taxon>
        <taxon>Lophotrochozoa</taxon>
        <taxon>Platyhelminthes</taxon>
        <taxon>Cestoda</taxon>
        <taxon>Eucestoda</taxon>
        <taxon>Cyclophyllidea</taxon>
        <taxon>Mesocestoididae</taxon>
        <taxon>Mesocestoides</taxon>
    </lineage>
</organism>
<dbReference type="GO" id="GO:0009044">
    <property type="term" value="F:xylan 1,4-beta-xylosidase activity"/>
    <property type="evidence" value="ECO:0007669"/>
    <property type="project" value="InterPro"/>
</dbReference>
<feature type="chain" id="PRO_5024305468" evidence="4">
    <location>
        <begin position="21"/>
        <end position="834"/>
    </location>
</feature>
<evidence type="ECO:0000259" key="5">
    <source>
        <dbReference type="SMART" id="SM01217"/>
    </source>
</evidence>
<dbReference type="GO" id="GO:0046556">
    <property type="term" value="F:alpha-L-arabinofuranosidase activity"/>
    <property type="evidence" value="ECO:0007669"/>
    <property type="project" value="TreeGrafter"/>
</dbReference>
<evidence type="ECO:0000256" key="4">
    <source>
        <dbReference type="SAM" id="SignalP"/>
    </source>
</evidence>
<evidence type="ECO:0000256" key="3">
    <source>
        <dbReference type="ARBA" id="ARBA00023295"/>
    </source>
</evidence>
<dbReference type="Pfam" id="PF01915">
    <property type="entry name" value="Glyco_hydro_3_C"/>
    <property type="match status" value="1"/>
</dbReference>
<feature type="domain" description="Fibronectin type III-like" evidence="5">
    <location>
        <begin position="715"/>
        <end position="813"/>
    </location>
</feature>
<dbReference type="SUPFAM" id="SSF52279">
    <property type="entry name" value="Beta-D-glucan exohydrolase, C-terminal domain"/>
    <property type="match status" value="2"/>
</dbReference>
<dbReference type="PANTHER" id="PTHR42721:SF42">
    <property type="entry name" value="FIBRONECTIN TYPE III-LIKE DOMAIN-CONTAINING PROTEIN"/>
    <property type="match status" value="1"/>
</dbReference>
<accession>A0A5K3F3T3</accession>
<dbReference type="Gene3D" id="2.60.40.10">
    <property type="entry name" value="Immunoglobulins"/>
    <property type="match status" value="1"/>
</dbReference>
<evidence type="ECO:0000313" key="6">
    <source>
        <dbReference type="WBParaSite" id="MCU_005301-RA"/>
    </source>
</evidence>
<protein>
    <submittedName>
        <fullName evidence="6">Fn3_like domain-containing protein</fullName>
    </submittedName>
</protein>
<evidence type="ECO:0000256" key="1">
    <source>
        <dbReference type="ARBA" id="ARBA00022729"/>
    </source>
</evidence>
<dbReference type="InterPro" id="IPR017853">
    <property type="entry name" value="GH"/>
</dbReference>
<sequence>MRRFCVVAILLTCISGPSWPQLLPFQNTSISRERRVNDLLSRLEVDELTQQLLHGGAGFAHGPAPPIPRLGIRPYQWRSECLHGYGFDGDATSFPQVISMAAAFDRDLIYAVANATAFEARAKYNSYARAGEYGDHKGINCFSPVVNILRHPLWGRNQETLGEDPFLTGELSNAFVRGLSALPPSGPLSRELVDEKHVYLTSACCKHFAVHSGPENTPVSRLSFEANVSAADLWLTYFPAFKGCLANGAAQSVMCSYNGINGVPNCANKWLLKKVLRDTWGFKGFVISDEGALQYLVSKHKAFQTYLEAAIASFNAGTNIENSQEIVRGVYSTLPLLVAAGVIRRQQLEDMNRPLFLTRMRQAEFDPPEENIYASLDKNDFIQSPQHRQLSLIAGCRSTVLLQNINHFLPLKSKVKSLALIGPFAKSLGELIGSYPASRMPNYETTLEDGLKEVSSILHATEFCRRGAICRDADEAGLIRLLNSTSIDMIVLTVGTGSKLVTESRDMQNISLFGRQHRMLQLVSIHAPTVPVVVFVYSAGPVNITDAVASPQVRSILWFGYPGQEAGKIAARMLLGNPGIAYHQHDDSLSQEANNLQFADSFPGLESKWGYWWMPAARLPFTWYSSLDHLPDITDYEVKNHTYRFNQYSVCPQNNTPCQTVEFPFGFGLSYNRQTSGGGGFTYRALDLPTNSVSSLVGFSFVVKVANRGIRPSDEVVQVYLDWLTLFGAKATDAFDGKFKAAYRQLVGFRRVPLFPGEVKRLKYFVSPEQLTVWSFVANRTSPLCQGDRSTTASCGGPVSASGTARLSVGGQQPLQQKAVDSNVIIAMISVYDF</sequence>
<evidence type="ECO:0000256" key="2">
    <source>
        <dbReference type="ARBA" id="ARBA00022801"/>
    </source>
</evidence>
<dbReference type="PANTHER" id="PTHR42721">
    <property type="entry name" value="SUGAR HYDROLASE-RELATED"/>
    <property type="match status" value="1"/>
</dbReference>
<reference evidence="6" key="1">
    <citation type="submission" date="2019-11" db="UniProtKB">
        <authorList>
            <consortium name="WormBaseParasite"/>
        </authorList>
    </citation>
    <scope>IDENTIFICATION</scope>
</reference>
<dbReference type="GO" id="GO:0045493">
    <property type="term" value="P:xylan catabolic process"/>
    <property type="evidence" value="ECO:0007669"/>
    <property type="project" value="InterPro"/>
</dbReference>
<keyword evidence="3" id="KW-0326">Glycosidase</keyword>
<dbReference type="AlphaFoldDB" id="A0A5K3F3T3"/>
<dbReference type="InterPro" id="IPR013783">
    <property type="entry name" value="Ig-like_fold"/>
</dbReference>
<dbReference type="Pfam" id="PF00933">
    <property type="entry name" value="Glyco_hydro_3"/>
    <property type="match status" value="1"/>
</dbReference>
<proteinExistence type="predicted"/>
<dbReference type="InterPro" id="IPR001764">
    <property type="entry name" value="Glyco_hydro_3_N"/>
</dbReference>
<dbReference type="WBParaSite" id="MCU_005301-RA">
    <property type="protein sequence ID" value="MCU_005301-RA"/>
    <property type="gene ID" value="MCU_005301"/>
</dbReference>
<dbReference type="InterPro" id="IPR036962">
    <property type="entry name" value="Glyco_hydro_3_N_sf"/>
</dbReference>
<dbReference type="InterPro" id="IPR026891">
    <property type="entry name" value="Fn3-like"/>
</dbReference>
<dbReference type="InterPro" id="IPR044993">
    <property type="entry name" value="BXL"/>
</dbReference>
<dbReference type="SMART" id="SM01217">
    <property type="entry name" value="Fn3_like"/>
    <property type="match status" value="1"/>
</dbReference>
<feature type="signal peptide" evidence="4">
    <location>
        <begin position="1"/>
        <end position="20"/>
    </location>
</feature>